<accession>A0AAC9KD67</accession>
<dbReference type="Proteomes" id="UP000182373">
    <property type="component" value="Chromosome"/>
</dbReference>
<organism evidence="1 2">
    <name type="scientific">Granulibacter bethesdensis</name>
    <dbReference type="NCBI Taxonomy" id="364410"/>
    <lineage>
        <taxon>Bacteria</taxon>
        <taxon>Pseudomonadati</taxon>
        <taxon>Pseudomonadota</taxon>
        <taxon>Alphaproteobacteria</taxon>
        <taxon>Acetobacterales</taxon>
        <taxon>Acetobacteraceae</taxon>
        <taxon>Granulibacter</taxon>
    </lineage>
</organism>
<reference evidence="2" key="1">
    <citation type="submission" date="2016-11" db="EMBL/GenBank/DDBJ databases">
        <title>Comparative genomic and phenotypic analysis of Granulibacter bethesdensis clinical isolates from patients with chronic granulomatous disease.</title>
        <authorList>
            <person name="Zarember K.A."/>
            <person name="Porcella S.F."/>
            <person name="Chu J."/>
            <person name="Ding L."/>
            <person name="Dahlstrom E."/>
            <person name="Barbian K."/>
            <person name="Martens C."/>
            <person name="Sykora L."/>
            <person name="Kramer S."/>
            <person name="Pettinato A.M."/>
            <person name="Hong H."/>
            <person name="Wald G."/>
            <person name="Berg L.J."/>
            <person name="Rogge L.S."/>
            <person name="Greenberg D.E."/>
            <person name="Falcone E.L."/>
            <person name="Neves J.F."/>
            <person name="Simoes M.J."/>
            <person name="Casal M."/>
            <person name="Rodriguez-Lopez F.C."/>
            <person name="Zelazny A."/>
            <person name="Gallin J.I."/>
            <person name="Holland S.M."/>
        </authorList>
    </citation>
    <scope>NUCLEOTIDE SEQUENCE [LARGE SCALE GENOMIC DNA]</scope>
    <source>
        <strain evidence="2">NIH9.1</strain>
    </source>
</reference>
<protein>
    <submittedName>
        <fullName evidence="1">Mu-like prophage FluMu protein gp47</fullName>
    </submittedName>
</protein>
<name>A0AAC9KD67_9PROT</name>
<proteinExistence type="predicted"/>
<dbReference type="EMBL" id="CP018191">
    <property type="protein sequence ID" value="APH54847.1"/>
    <property type="molecule type" value="Genomic_DNA"/>
</dbReference>
<evidence type="ECO:0000313" key="2">
    <source>
        <dbReference type="Proteomes" id="UP000182373"/>
    </source>
</evidence>
<sequence>MSVFLKGKSFMTSYGITPSGFIKRRMSDIGAEIITTLQNAFGAEIATQPDTVLGQIVATFAEREAALWEMAEGVYNAMYPATASGSNLDKAVSFTGVTRLQATRSQVYCVLYGDAGTLVPAGTAAPQQAGLTRFLLAADTEISPDTLADVSIGVSSAVAGQSYSIVLNSVSFSITAASANAPAILAQLVAAVSAAGYNASVQGSGGSAVLRMVTDGRRTISVATSSLLIMTEMGTPGLFIARDYGPYTAPANSITTISNTISGLKRLLNLQDATPGRLYETDSALRARYARGVYRLGAGTLPSIRASLLQNVQGVTTAMVIENDTASVDADGRPPHSVECIVEGGEDAAVAAQIQAVKPAGITAYGLNSQIVQISTGVRNGAEWCNIGFTRPVRRYIWITCKVTTLSEETFPADGLLRIQQSLNDTGATLDIAEDVIVQRFLGPIYETVSGIASLTLSLAVSNDPATMPASGAYTQANISIGARERAIFDTTRIYVS</sequence>
<evidence type="ECO:0000313" key="1">
    <source>
        <dbReference type="EMBL" id="APH54847.1"/>
    </source>
</evidence>
<gene>
    <name evidence="1" type="ORF">GbCGDNIH9_1561</name>
</gene>
<dbReference type="AlphaFoldDB" id="A0AAC9KD67"/>